<keyword evidence="1" id="KW-1133">Transmembrane helix</keyword>
<keyword evidence="1" id="KW-0812">Transmembrane</keyword>
<comment type="caution">
    <text evidence="2">The sequence shown here is derived from an EMBL/GenBank/DDBJ whole genome shotgun (WGS) entry which is preliminary data.</text>
</comment>
<gene>
    <name evidence="2" type="ORF">GCM10007916_13860</name>
</gene>
<proteinExistence type="predicted"/>
<feature type="transmembrane region" description="Helical" evidence="1">
    <location>
        <begin position="63"/>
        <end position="81"/>
    </location>
</feature>
<evidence type="ECO:0000256" key="1">
    <source>
        <dbReference type="SAM" id="Phobius"/>
    </source>
</evidence>
<sequence>MLATRGNHFETFNQLPSASSAIFFIAGMYLRTIKSFWFFYLLSIVIDLSTSYVRGQLGSCLTVAYPALALSYAAMFAGGFYGRANWLNKSTLLNILQISTALVTASAIAFFISNGSFYLLSGYFIDPSLNEYILRVQKYFFRSVSNPIFYVASVIMIDWVFNRFILPYATKNNVIHSKT</sequence>
<dbReference type="EMBL" id="BSPQ01000002">
    <property type="protein sequence ID" value="GLS90319.1"/>
    <property type="molecule type" value="Genomic_DNA"/>
</dbReference>
<feature type="transmembrane region" description="Helical" evidence="1">
    <location>
        <begin position="93"/>
        <end position="119"/>
    </location>
</feature>
<evidence type="ECO:0000313" key="3">
    <source>
        <dbReference type="Proteomes" id="UP001157353"/>
    </source>
</evidence>
<accession>A0ABQ6DYU2</accession>
<dbReference type="Proteomes" id="UP001157353">
    <property type="component" value="Unassembled WGS sequence"/>
</dbReference>
<keyword evidence="3" id="KW-1185">Reference proteome</keyword>
<reference evidence="3" key="1">
    <citation type="journal article" date="2019" name="Int. J. Syst. Evol. Microbiol.">
        <title>The Global Catalogue of Microorganisms (GCM) 10K type strain sequencing project: providing services to taxonomists for standard genome sequencing and annotation.</title>
        <authorList>
            <consortium name="The Broad Institute Genomics Platform"/>
            <consortium name="The Broad Institute Genome Sequencing Center for Infectious Disease"/>
            <person name="Wu L."/>
            <person name="Ma J."/>
        </authorList>
    </citation>
    <scope>NUCLEOTIDE SEQUENCE [LARGE SCALE GENOMIC DNA]</scope>
    <source>
        <strain evidence="3">NBRC 103166</strain>
    </source>
</reference>
<evidence type="ECO:0000313" key="2">
    <source>
        <dbReference type="EMBL" id="GLS90319.1"/>
    </source>
</evidence>
<keyword evidence="1" id="KW-0472">Membrane</keyword>
<feature type="transmembrane region" description="Helical" evidence="1">
    <location>
        <begin position="37"/>
        <end position="57"/>
    </location>
</feature>
<protein>
    <submittedName>
        <fullName evidence="2">Uncharacterized protein</fullName>
    </submittedName>
</protein>
<name>A0ABQ6DYU2_9GAMM</name>
<feature type="transmembrane region" description="Helical" evidence="1">
    <location>
        <begin position="139"/>
        <end position="161"/>
    </location>
</feature>
<organism evidence="2 3">
    <name type="scientific">Psychromonas marina</name>
    <dbReference type="NCBI Taxonomy" id="88364"/>
    <lineage>
        <taxon>Bacteria</taxon>
        <taxon>Pseudomonadati</taxon>
        <taxon>Pseudomonadota</taxon>
        <taxon>Gammaproteobacteria</taxon>
        <taxon>Alteromonadales</taxon>
        <taxon>Psychromonadaceae</taxon>
        <taxon>Psychromonas</taxon>
    </lineage>
</organism>